<reference evidence="2" key="1">
    <citation type="submission" date="2018-09" db="EMBL/GenBank/DDBJ databases">
        <authorList>
            <person name="Zhu H."/>
        </authorList>
    </citation>
    <scope>NUCLEOTIDE SEQUENCE [LARGE SCALE GENOMIC DNA]</scope>
    <source>
        <strain evidence="2">K1S02-23</strain>
    </source>
</reference>
<dbReference type="RefSeq" id="WP_119787367.1">
    <property type="nucleotide sequence ID" value="NZ_QYUQ01000002.1"/>
</dbReference>
<dbReference type="Proteomes" id="UP000266327">
    <property type="component" value="Unassembled WGS sequence"/>
</dbReference>
<organism evidence="1 2">
    <name type="scientific">Noviherbaspirillum sedimenti</name>
    <dbReference type="NCBI Taxonomy" id="2320865"/>
    <lineage>
        <taxon>Bacteria</taxon>
        <taxon>Pseudomonadati</taxon>
        <taxon>Pseudomonadota</taxon>
        <taxon>Betaproteobacteria</taxon>
        <taxon>Burkholderiales</taxon>
        <taxon>Oxalobacteraceae</taxon>
        <taxon>Noviherbaspirillum</taxon>
    </lineage>
</organism>
<accession>A0A3A3G5T6</accession>
<dbReference type="AlphaFoldDB" id="A0A3A3G5T6"/>
<gene>
    <name evidence="1" type="ORF">D3878_21695</name>
</gene>
<sequence>MRKIGHRQLDRPGGAVEKFLTGCQVNQAVVFLVCTHELALAAIACLEVDAKGVIGDEADVFLRPDME</sequence>
<proteinExistence type="predicted"/>
<evidence type="ECO:0000313" key="1">
    <source>
        <dbReference type="EMBL" id="RJG03883.1"/>
    </source>
</evidence>
<evidence type="ECO:0000313" key="2">
    <source>
        <dbReference type="Proteomes" id="UP000266327"/>
    </source>
</evidence>
<comment type="caution">
    <text evidence="1">The sequence shown here is derived from an EMBL/GenBank/DDBJ whole genome shotgun (WGS) entry which is preliminary data.</text>
</comment>
<dbReference type="EMBL" id="QYUQ01000002">
    <property type="protein sequence ID" value="RJG03883.1"/>
    <property type="molecule type" value="Genomic_DNA"/>
</dbReference>
<name>A0A3A3G5T6_9BURK</name>
<protein>
    <submittedName>
        <fullName evidence="1">Uncharacterized protein</fullName>
    </submittedName>
</protein>
<keyword evidence="2" id="KW-1185">Reference proteome</keyword>